<reference evidence="1" key="1">
    <citation type="submission" date="2021-01" db="EMBL/GenBank/DDBJ databases">
        <authorList>
            <person name="Corre E."/>
            <person name="Pelletier E."/>
            <person name="Niang G."/>
            <person name="Scheremetjew M."/>
            <person name="Finn R."/>
            <person name="Kale V."/>
            <person name="Holt S."/>
            <person name="Cochrane G."/>
            <person name="Meng A."/>
            <person name="Brown T."/>
            <person name="Cohen L."/>
        </authorList>
    </citation>
    <scope>NUCLEOTIDE SEQUENCE</scope>
    <source>
        <strain evidence="1">CCMP622</strain>
    </source>
</reference>
<proteinExistence type="predicted"/>
<protein>
    <submittedName>
        <fullName evidence="1">Uncharacterized protein</fullName>
    </submittedName>
</protein>
<organism evidence="1">
    <name type="scientific">Lotharella oceanica</name>
    <dbReference type="NCBI Taxonomy" id="641309"/>
    <lineage>
        <taxon>Eukaryota</taxon>
        <taxon>Sar</taxon>
        <taxon>Rhizaria</taxon>
        <taxon>Cercozoa</taxon>
        <taxon>Chlorarachniophyceae</taxon>
        <taxon>Lotharella</taxon>
    </lineage>
</organism>
<evidence type="ECO:0000313" key="1">
    <source>
        <dbReference type="EMBL" id="CAD9762584.1"/>
    </source>
</evidence>
<name>A0A7S2X9Y6_9EUKA</name>
<accession>A0A7S2X9Y6</accession>
<dbReference type="AlphaFoldDB" id="A0A7S2X9Y6"/>
<gene>
    <name evidence="1" type="ORF">LSP00402_LOCUS9240</name>
</gene>
<sequence length="214" mass="25452">MCVLGDRDRYRKTKRLSIERLQKLATDRFRLYWRYIRSSSFLRKSLPDSKSRPDFKVLSSFIAQQHSYGASTPERRLQTVAMMQRYPELGSDVMYDMLSRLYQALDFHFKSQAAPMKNYDKRWVIEAIATVKVAMRTSSENAWLHEIHVHSGGFIAVQFLFFNRAGSSDKRKTARFFSREVNEHQHRLQHDFELSRKDQPYLQMRWSNDVVGTR</sequence>
<dbReference type="EMBL" id="HBHP01014838">
    <property type="protein sequence ID" value="CAD9762584.1"/>
    <property type="molecule type" value="Transcribed_RNA"/>
</dbReference>